<feature type="region of interest" description="Disordered" evidence="1">
    <location>
        <begin position="350"/>
        <end position="369"/>
    </location>
</feature>
<comment type="caution">
    <text evidence="2">The sequence shown here is derived from an EMBL/GenBank/DDBJ whole genome shotgun (WGS) entry which is preliminary data.</text>
</comment>
<feature type="compositionally biased region" description="Pro residues" evidence="1">
    <location>
        <begin position="269"/>
        <end position="281"/>
    </location>
</feature>
<feature type="compositionally biased region" description="Low complexity" evidence="1">
    <location>
        <begin position="232"/>
        <end position="245"/>
    </location>
</feature>
<protein>
    <submittedName>
        <fullName evidence="2">Uncharacterized protein</fullName>
    </submittedName>
</protein>
<gene>
    <name evidence="2" type="ORF">DMC30DRAFT_232056</name>
</gene>
<proteinExistence type="predicted"/>
<keyword evidence="3" id="KW-1185">Reference proteome</keyword>
<feature type="region of interest" description="Disordered" evidence="1">
    <location>
        <begin position="269"/>
        <end position="334"/>
    </location>
</feature>
<name>A0A5C5FX45_9BASI</name>
<organism evidence="2 3">
    <name type="scientific">Rhodotorula diobovata</name>
    <dbReference type="NCBI Taxonomy" id="5288"/>
    <lineage>
        <taxon>Eukaryota</taxon>
        <taxon>Fungi</taxon>
        <taxon>Dikarya</taxon>
        <taxon>Basidiomycota</taxon>
        <taxon>Pucciniomycotina</taxon>
        <taxon>Microbotryomycetes</taxon>
        <taxon>Sporidiobolales</taxon>
        <taxon>Sporidiobolaceae</taxon>
        <taxon>Rhodotorula</taxon>
    </lineage>
</organism>
<dbReference type="EMBL" id="SOZI01000056">
    <property type="protein sequence ID" value="TNY20856.1"/>
    <property type="molecule type" value="Genomic_DNA"/>
</dbReference>
<feature type="compositionally biased region" description="Pro residues" evidence="1">
    <location>
        <begin position="292"/>
        <end position="310"/>
    </location>
</feature>
<feature type="region of interest" description="Disordered" evidence="1">
    <location>
        <begin position="211"/>
        <end position="251"/>
    </location>
</feature>
<reference evidence="2 3" key="1">
    <citation type="submission" date="2019-03" db="EMBL/GenBank/DDBJ databases">
        <title>Rhodosporidium diobovatum UCD-FST 08-225 genome sequencing, assembly, and annotation.</title>
        <authorList>
            <person name="Fakankun I.U."/>
            <person name="Fristensky B."/>
            <person name="Levin D.B."/>
        </authorList>
    </citation>
    <scope>NUCLEOTIDE SEQUENCE [LARGE SCALE GENOMIC DNA]</scope>
    <source>
        <strain evidence="2 3">UCD-FST 08-225</strain>
    </source>
</reference>
<dbReference type="AlphaFoldDB" id="A0A5C5FX45"/>
<accession>A0A5C5FX45</accession>
<dbReference type="Proteomes" id="UP000311382">
    <property type="component" value="Unassembled WGS sequence"/>
</dbReference>
<sequence>MPTRRNSFRDRARSRSPRTRGLSSVEDEDEPTWEDYRATIRSVVDRAAQRIKSREYALHNWGGHLSGIKARKRWSELDKFDRAQVVAKVEALAGTKEVFPKSEIEAAQFDRKNRAVRDKAASKWAANWARRTGTTAVEVKSVLQVYISLVRDVTASGIAHNRGRAHSSVLRQIRDWGGRLEATWNFPWYMRMTDWERADVRARIEAARPVLEGAGEDPENIQARSRKSKQPARSSHTQHSAASHSVDPPWTGDDPLSFVDLDAFPSYPDPAPTHPLAPPLFEPHHAGSHALPFPPDYPPLPALPPAPPAPEHSIDPRLLDPALDAPHSAHGPFDGFPALQHVARFNAAAALPPPSGAYAPRRRAEGERDAGRRVLRCLGAGAIRRGRGAGIGRW</sequence>
<evidence type="ECO:0000313" key="3">
    <source>
        <dbReference type="Proteomes" id="UP000311382"/>
    </source>
</evidence>
<feature type="region of interest" description="Disordered" evidence="1">
    <location>
        <begin position="1"/>
        <end position="28"/>
    </location>
</feature>
<evidence type="ECO:0000313" key="2">
    <source>
        <dbReference type="EMBL" id="TNY20856.1"/>
    </source>
</evidence>
<evidence type="ECO:0000256" key="1">
    <source>
        <dbReference type="SAM" id="MobiDB-lite"/>
    </source>
</evidence>